<sequence length="87" mass="9604">MQGYNRGNAQTFANSNKEIYSNPDEWAPISRGLSRDNEGEEKNAEAERKVEKAYDGEDHDGEKEIGIAAMERDGTVPIGEDSTSDPN</sequence>
<evidence type="ECO:0000256" key="1">
    <source>
        <dbReference type="SAM" id="MobiDB-lite"/>
    </source>
</evidence>
<protein>
    <submittedName>
        <fullName evidence="2">Uncharacterized protein</fullName>
    </submittedName>
</protein>
<evidence type="ECO:0000313" key="2">
    <source>
        <dbReference type="EMBL" id="KAJ1171246.1"/>
    </source>
</evidence>
<dbReference type="Proteomes" id="UP001066276">
    <property type="component" value="Chromosome 4_1"/>
</dbReference>
<feature type="compositionally biased region" description="Basic and acidic residues" evidence="1">
    <location>
        <begin position="33"/>
        <end position="74"/>
    </location>
</feature>
<feature type="compositionally biased region" description="Polar residues" evidence="1">
    <location>
        <begin position="1"/>
        <end position="19"/>
    </location>
</feature>
<reference evidence="2" key="1">
    <citation type="journal article" date="2022" name="bioRxiv">
        <title>Sequencing and chromosome-scale assembly of the giantPleurodeles waltlgenome.</title>
        <authorList>
            <person name="Brown T."/>
            <person name="Elewa A."/>
            <person name="Iarovenko S."/>
            <person name="Subramanian E."/>
            <person name="Araus A.J."/>
            <person name="Petzold A."/>
            <person name="Susuki M."/>
            <person name="Suzuki K.-i.T."/>
            <person name="Hayashi T."/>
            <person name="Toyoda A."/>
            <person name="Oliveira C."/>
            <person name="Osipova E."/>
            <person name="Leigh N.D."/>
            <person name="Simon A."/>
            <person name="Yun M.H."/>
        </authorList>
    </citation>
    <scope>NUCLEOTIDE SEQUENCE</scope>
    <source>
        <strain evidence="2">20211129_DDA</strain>
        <tissue evidence="2">Liver</tissue>
    </source>
</reference>
<keyword evidence="3" id="KW-1185">Reference proteome</keyword>
<accession>A0AAV7T4L2</accession>
<evidence type="ECO:0000313" key="3">
    <source>
        <dbReference type="Proteomes" id="UP001066276"/>
    </source>
</evidence>
<comment type="caution">
    <text evidence="2">The sequence shown here is derived from an EMBL/GenBank/DDBJ whole genome shotgun (WGS) entry which is preliminary data.</text>
</comment>
<gene>
    <name evidence="2" type="ORF">NDU88_003116</name>
</gene>
<feature type="region of interest" description="Disordered" evidence="1">
    <location>
        <begin position="1"/>
        <end position="87"/>
    </location>
</feature>
<proteinExistence type="predicted"/>
<dbReference type="EMBL" id="JANPWB010000007">
    <property type="protein sequence ID" value="KAJ1171246.1"/>
    <property type="molecule type" value="Genomic_DNA"/>
</dbReference>
<organism evidence="2 3">
    <name type="scientific">Pleurodeles waltl</name>
    <name type="common">Iberian ribbed newt</name>
    <dbReference type="NCBI Taxonomy" id="8319"/>
    <lineage>
        <taxon>Eukaryota</taxon>
        <taxon>Metazoa</taxon>
        <taxon>Chordata</taxon>
        <taxon>Craniata</taxon>
        <taxon>Vertebrata</taxon>
        <taxon>Euteleostomi</taxon>
        <taxon>Amphibia</taxon>
        <taxon>Batrachia</taxon>
        <taxon>Caudata</taxon>
        <taxon>Salamandroidea</taxon>
        <taxon>Salamandridae</taxon>
        <taxon>Pleurodelinae</taxon>
        <taxon>Pleurodeles</taxon>
    </lineage>
</organism>
<dbReference type="AlphaFoldDB" id="A0AAV7T4L2"/>
<name>A0AAV7T4L2_PLEWA</name>